<accession>A0A2U2CEM8</accession>
<dbReference type="EMBL" id="QEYD01000003">
    <property type="protein sequence ID" value="PWE30358.1"/>
    <property type="molecule type" value="Genomic_DNA"/>
</dbReference>
<evidence type="ECO:0008006" key="4">
    <source>
        <dbReference type="Google" id="ProtNLM"/>
    </source>
</evidence>
<evidence type="ECO:0000313" key="3">
    <source>
        <dbReference type="Proteomes" id="UP000244940"/>
    </source>
</evidence>
<dbReference type="GeneID" id="94364563"/>
<reference evidence="2 3" key="1">
    <citation type="submission" date="2018-05" db="EMBL/GenBank/DDBJ databases">
        <title>Pararhodobacter marina sp. nov., isolated from deep-sea water of the Indian Ocean.</title>
        <authorList>
            <person name="Lai Q.Sr."/>
            <person name="Liu X."/>
            <person name="Shao Z."/>
        </authorList>
    </citation>
    <scope>NUCLEOTIDE SEQUENCE [LARGE SCALE GENOMIC DNA]</scope>
    <source>
        <strain evidence="2 3">CIC4N-9</strain>
    </source>
</reference>
<keyword evidence="3" id="KW-1185">Reference proteome</keyword>
<keyword evidence="1" id="KW-0472">Membrane</keyword>
<evidence type="ECO:0000256" key="1">
    <source>
        <dbReference type="SAM" id="Phobius"/>
    </source>
</evidence>
<feature type="transmembrane region" description="Helical" evidence="1">
    <location>
        <begin position="53"/>
        <end position="75"/>
    </location>
</feature>
<organism evidence="2 3">
    <name type="scientific">Pararhodobacter marinus</name>
    <dbReference type="NCBI Taxonomy" id="2184063"/>
    <lineage>
        <taxon>Bacteria</taxon>
        <taxon>Pseudomonadati</taxon>
        <taxon>Pseudomonadota</taxon>
        <taxon>Alphaproteobacteria</taxon>
        <taxon>Rhodobacterales</taxon>
        <taxon>Paracoccaceae</taxon>
        <taxon>Pararhodobacter</taxon>
    </lineage>
</organism>
<dbReference type="RefSeq" id="WP_109532502.1">
    <property type="nucleotide sequence ID" value="NZ_QEYD01000003.1"/>
</dbReference>
<dbReference type="Proteomes" id="UP000244940">
    <property type="component" value="Unassembled WGS sequence"/>
</dbReference>
<sequence length="85" mass="9344">MSDTQSSVPATWRIVLAAILDFLTIFALGGYVIARLTGNLTETGFQLSGAPAVALFVLIIAYFVVLGRYMGGTIWQRILRARRPR</sequence>
<protein>
    <recommendedName>
        <fullName evidence="4">RDD domain-containing protein</fullName>
    </recommendedName>
</protein>
<name>A0A2U2CEM8_9RHOB</name>
<keyword evidence="1" id="KW-0812">Transmembrane</keyword>
<keyword evidence="1" id="KW-1133">Transmembrane helix</keyword>
<gene>
    <name evidence="2" type="ORF">C4N9_06655</name>
</gene>
<dbReference type="AlphaFoldDB" id="A0A2U2CEM8"/>
<dbReference type="OrthoDB" id="7745564at2"/>
<feature type="transmembrane region" description="Helical" evidence="1">
    <location>
        <begin position="12"/>
        <end position="33"/>
    </location>
</feature>
<evidence type="ECO:0000313" key="2">
    <source>
        <dbReference type="EMBL" id="PWE30358.1"/>
    </source>
</evidence>
<proteinExistence type="predicted"/>
<comment type="caution">
    <text evidence="2">The sequence shown here is derived from an EMBL/GenBank/DDBJ whole genome shotgun (WGS) entry which is preliminary data.</text>
</comment>